<dbReference type="VEuPathDB" id="AmoebaDB:NF0042330"/>
<organism evidence="9 10">
    <name type="scientific">Naegleria fowleri</name>
    <name type="common">Brain eating amoeba</name>
    <dbReference type="NCBI Taxonomy" id="5763"/>
    <lineage>
        <taxon>Eukaryota</taxon>
        <taxon>Discoba</taxon>
        <taxon>Heterolobosea</taxon>
        <taxon>Tetramitia</taxon>
        <taxon>Eutetramitia</taxon>
        <taxon>Vahlkampfiidae</taxon>
        <taxon>Naegleria</taxon>
    </lineage>
</organism>
<comment type="subcellular location">
    <subcellularLocation>
        <location evidence="1">Membrane</location>
        <topology evidence="1">Multi-pass membrane protein</topology>
    </subcellularLocation>
</comment>
<proteinExistence type="inferred from homology"/>
<feature type="transmembrane region" description="Helical" evidence="7">
    <location>
        <begin position="506"/>
        <end position="530"/>
    </location>
</feature>
<keyword evidence="10" id="KW-1185">Reference proteome</keyword>
<feature type="transmembrane region" description="Helical" evidence="7">
    <location>
        <begin position="284"/>
        <end position="303"/>
    </location>
</feature>
<dbReference type="AlphaFoldDB" id="A0A6A5BC49"/>
<evidence type="ECO:0000313" key="10">
    <source>
        <dbReference type="Proteomes" id="UP000444721"/>
    </source>
</evidence>
<dbReference type="Proteomes" id="UP000444721">
    <property type="component" value="Unassembled WGS sequence"/>
</dbReference>
<dbReference type="PANTHER" id="PTHR12372:SF6">
    <property type="entry name" value="PECANEX-LIKE PROTEIN 4"/>
    <property type="match status" value="1"/>
</dbReference>
<reference evidence="9 10" key="1">
    <citation type="journal article" date="2019" name="Sci. Rep.">
        <title>Nanopore sequencing improves the draft genome of the human pathogenic amoeba Naegleria fowleri.</title>
        <authorList>
            <person name="Liechti N."/>
            <person name="Schurch N."/>
            <person name="Bruggmann R."/>
            <person name="Wittwer M."/>
        </authorList>
    </citation>
    <scope>NUCLEOTIDE SEQUENCE [LARGE SCALE GENOMIC DNA]</scope>
    <source>
        <strain evidence="9 10">ATCC 30894</strain>
    </source>
</reference>
<dbReference type="OrthoDB" id="10037631at2759"/>
<feature type="transmembrane region" description="Helical" evidence="7">
    <location>
        <begin position="135"/>
        <end position="168"/>
    </location>
</feature>
<dbReference type="VEuPathDB" id="AmoebaDB:NF0042340"/>
<feature type="transmembrane region" description="Helical" evidence="7">
    <location>
        <begin position="243"/>
        <end position="263"/>
    </location>
</feature>
<keyword evidence="4 7" id="KW-1133">Transmembrane helix</keyword>
<dbReference type="VEuPathDB" id="AmoebaDB:NF0042320"/>
<comment type="caution">
    <text evidence="9">The sequence shown here is derived from an EMBL/GenBank/DDBJ whole genome shotgun (WGS) entry which is preliminary data.</text>
</comment>
<protein>
    <recommendedName>
        <fullName evidence="8">Pecanex C-terminal domain-containing protein</fullName>
    </recommendedName>
</protein>
<evidence type="ECO:0000256" key="1">
    <source>
        <dbReference type="ARBA" id="ARBA00004141"/>
    </source>
</evidence>
<evidence type="ECO:0000256" key="3">
    <source>
        <dbReference type="ARBA" id="ARBA00022692"/>
    </source>
</evidence>
<feature type="transmembrane region" description="Helical" evidence="7">
    <location>
        <begin position="107"/>
        <end position="129"/>
    </location>
</feature>
<keyword evidence="6" id="KW-0175">Coiled coil</keyword>
<dbReference type="GO" id="GO:0016020">
    <property type="term" value="C:membrane"/>
    <property type="evidence" value="ECO:0007669"/>
    <property type="project" value="UniProtKB-SubCell"/>
</dbReference>
<sequence length="1157" mass="132167">MSTVVPISKRTLDDELESIDGSLDKNIPNSTEGGHIQTQQHNDLQALNVAEPKNNKSYSEKGDESSQSNVIHVAPIMNDYKWSFFKRRLVQTFLGGLRLYTEFRQPVLVYIVQLLLFILPLVATLPFVLTAQFDLYPHIAIPIASSGIFSLIITFILNLTGLIAHFIIANKNSKEGGMLSGAVEKEETVDKVFSVQFLTFIFQKTGAVRLTANSVVSGLLASGVVWTMRPSQLQKSFVNYEFSWIFFAIQWISYLLVVYSLNVRAPAEPCQLYSQEILLENSRPFYLALSILFDILSEVVIYYEPSSQWSKYVAASFLSLYFISPLLLSLGLLPSPWTCCMWFLEIVNVYVQGGSASASDLNNYEYGVMDRCAWGLGFLLSQDSLVSIVEEPLLFLKRKVMREKDNSEEVHTRKILRKSKLFSHISLLLVGIVILLGTSGAGASLYVYLLNLPSKQDNYKTSWFIYRFIGEGLSACYFVIMVLLSSWQKVFCCHMLGNRLRKKLKYLGFITLFFDYLLRAVLSAHLIIYIDDLRIDVYNFNSLSIIFMLLESSLQLRAFRQVWQAPLIVLSFDFFVAGAVFGVSRALQTFTIPISYAVLLAIIGFVSRRSVIAWRRLVFSLALFFSTLAQKKQHYPKYKILSVLLILIAPIYAVVLAFGTLFTFSIIPLFGLPFFVLSFPRPFRTWGSVGSNNMNSEDTILYKVMLNNAVKQFKHLVKYSTMWHFVDCGQMYMMRSEYYILWIEILERGIDSIRINVKGLELQTTSCHAAEATALDGYLESSYDTPTTQKSFFYVNKNPIHIFEPLSECKVDTYSVSNYQLTGIFDSPSTFSDLPRVFSHVLVYNILTRSQEEINSMNFGNYINSATHMTTHVSTAPTEWITFENSFRFRTLTEHMENLSKFVLMCEQLISSNANTPKEIHRVFFGEIPHFENNHSALPLNEETANDENIFAYTKKPIEQIKEEENAQLSQERESLFKQNAVLEEVFISSFRTSVIMCMNSLIEEGEILEAPEGSNAEDMKKFHAMIEQTSNEWTILSEKDPVDKYLDFSTGNNKSTNAPKQPHHIFILGEKDRTHGSYRARYLAKSAPIHFYLGRLNEEAVRAFWCELAHEMYYATNDDEERYSIQAHTWLLRNMSIQAAEPPLGYPLFNSGSVVI</sequence>
<evidence type="ECO:0000256" key="7">
    <source>
        <dbReference type="SAM" id="Phobius"/>
    </source>
</evidence>
<evidence type="ECO:0000256" key="4">
    <source>
        <dbReference type="ARBA" id="ARBA00022989"/>
    </source>
</evidence>
<evidence type="ECO:0000256" key="6">
    <source>
        <dbReference type="SAM" id="Coils"/>
    </source>
</evidence>
<feature type="transmembrane region" description="Helical" evidence="7">
    <location>
        <begin position="562"/>
        <end position="583"/>
    </location>
</feature>
<dbReference type="RefSeq" id="XP_044556421.1">
    <property type="nucleotide sequence ID" value="XM_044713939.1"/>
</dbReference>
<dbReference type="VEuPathDB" id="AmoebaDB:NfTy_081190"/>
<name>A0A6A5BC49_NAEFO</name>
<dbReference type="VEuPathDB" id="AmoebaDB:FDP41_009928"/>
<evidence type="ECO:0000256" key="2">
    <source>
        <dbReference type="ARBA" id="ARBA00010170"/>
    </source>
</evidence>
<keyword evidence="3 7" id="KW-0812">Transmembrane</keyword>
<feature type="transmembrane region" description="Helical" evidence="7">
    <location>
        <begin position="612"/>
        <end position="629"/>
    </location>
</feature>
<dbReference type="PANTHER" id="PTHR12372">
    <property type="entry name" value="PECANEX"/>
    <property type="match status" value="1"/>
</dbReference>
<dbReference type="Pfam" id="PF05041">
    <property type="entry name" value="Pecanex_C"/>
    <property type="match status" value="1"/>
</dbReference>
<accession>A0A6A5BC49</accession>
<feature type="coiled-coil region" evidence="6">
    <location>
        <begin position="959"/>
        <end position="986"/>
    </location>
</feature>
<feature type="transmembrane region" description="Helical" evidence="7">
    <location>
        <begin position="464"/>
        <end position="485"/>
    </location>
</feature>
<feature type="transmembrane region" description="Helical" evidence="7">
    <location>
        <begin position="210"/>
        <end position="228"/>
    </location>
</feature>
<evidence type="ECO:0000313" key="9">
    <source>
        <dbReference type="EMBL" id="KAF0971705.1"/>
    </source>
</evidence>
<dbReference type="VEuPathDB" id="AmoebaDB:NF0042350"/>
<keyword evidence="5 7" id="KW-0472">Membrane</keyword>
<gene>
    <name evidence="9" type="ORF">FDP41_009928</name>
</gene>
<feature type="domain" description="Pecanex C-terminal" evidence="8">
    <location>
        <begin position="971"/>
        <end position="1152"/>
    </location>
</feature>
<feature type="transmembrane region" description="Helical" evidence="7">
    <location>
        <begin position="641"/>
        <end position="674"/>
    </location>
</feature>
<dbReference type="GeneID" id="68117143"/>
<feature type="transmembrane region" description="Helical" evidence="7">
    <location>
        <begin position="421"/>
        <end position="449"/>
    </location>
</feature>
<evidence type="ECO:0000259" key="8">
    <source>
        <dbReference type="Pfam" id="PF05041"/>
    </source>
</evidence>
<dbReference type="EMBL" id="VFQX01000074">
    <property type="protein sequence ID" value="KAF0971705.1"/>
    <property type="molecule type" value="Genomic_DNA"/>
</dbReference>
<dbReference type="InterPro" id="IPR007735">
    <property type="entry name" value="Pecanex_C"/>
</dbReference>
<feature type="transmembrane region" description="Helical" evidence="7">
    <location>
        <begin position="590"/>
        <end position="606"/>
    </location>
</feature>
<evidence type="ECO:0000256" key="5">
    <source>
        <dbReference type="ARBA" id="ARBA00023136"/>
    </source>
</evidence>
<comment type="similarity">
    <text evidence="2">Belongs to the pecanex family.</text>
</comment>
<feature type="transmembrane region" description="Helical" evidence="7">
    <location>
        <begin position="309"/>
        <end position="333"/>
    </location>
</feature>
<dbReference type="InterPro" id="IPR039797">
    <property type="entry name" value="Pecanex"/>
</dbReference>